<feature type="domain" description="Carrier" evidence="11">
    <location>
        <begin position="2028"/>
        <end position="2105"/>
    </location>
</feature>
<dbReference type="CDD" id="cd11060">
    <property type="entry name" value="CYP57A1-like"/>
    <property type="match status" value="1"/>
</dbReference>
<dbReference type="Gene3D" id="3.10.129.110">
    <property type="entry name" value="Polyketide synthase dehydratase"/>
    <property type="match status" value="1"/>
</dbReference>
<gene>
    <name evidence="14" type="ORF">DDE83_007765</name>
</gene>
<dbReference type="InterPro" id="IPR029063">
    <property type="entry name" value="SAM-dependent_MTases_sf"/>
</dbReference>
<dbReference type="InterPro" id="IPR016036">
    <property type="entry name" value="Malonyl_transacylase_ACP-bd"/>
</dbReference>
<dbReference type="InterPro" id="IPR036736">
    <property type="entry name" value="ACP-like_sf"/>
</dbReference>
<dbReference type="SUPFAM" id="SSF53335">
    <property type="entry name" value="S-adenosyl-L-methionine-dependent methyltransferases"/>
    <property type="match status" value="1"/>
</dbReference>
<keyword evidence="8" id="KW-0349">Heme</keyword>
<evidence type="ECO:0000313" key="14">
    <source>
        <dbReference type="EMBL" id="RAR04617.1"/>
    </source>
</evidence>
<evidence type="ECO:0000256" key="3">
    <source>
        <dbReference type="ARBA" id="ARBA00022603"/>
    </source>
</evidence>
<evidence type="ECO:0000256" key="6">
    <source>
        <dbReference type="ARBA" id="ARBA00023004"/>
    </source>
</evidence>
<dbReference type="Pfam" id="PF18558">
    <property type="entry name" value="HTH_51"/>
    <property type="match status" value="1"/>
</dbReference>
<evidence type="ECO:0000256" key="5">
    <source>
        <dbReference type="ARBA" id="ARBA00022723"/>
    </source>
</evidence>
<dbReference type="PRINTS" id="PR00385">
    <property type="entry name" value="P450"/>
</dbReference>
<evidence type="ECO:0000256" key="8">
    <source>
        <dbReference type="PIRSR" id="PIRSR602401-1"/>
    </source>
</evidence>
<keyword evidence="3" id="KW-0489">Methyltransferase</keyword>
<dbReference type="SMART" id="SM00825">
    <property type="entry name" value="PKS_KS"/>
    <property type="match status" value="1"/>
</dbReference>
<dbReference type="InterPro" id="IPR032088">
    <property type="entry name" value="SAT"/>
</dbReference>
<dbReference type="Gene3D" id="3.40.50.150">
    <property type="entry name" value="Vaccinia Virus protein VP39"/>
    <property type="match status" value="1"/>
</dbReference>
<feature type="active site" description="Proton donor; for dehydratase activity" evidence="9">
    <location>
        <position position="1927"/>
    </location>
</feature>
<dbReference type="PROSITE" id="PS00012">
    <property type="entry name" value="PHOSPHOPANTETHEINE"/>
    <property type="match status" value="1"/>
</dbReference>
<evidence type="ECO:0000313" key="15">
    <source>
        <dbReference type="Proteomes" id="UP000249619"/>
    </source>
</evidence>
<dbReference type="InterPro" id="IPR014030">
    <property type="entry name" value="Ketoacyl_synth_N"/>
</dbReference>
<dbReference type="InterPro" id="IPR016035">
    <property type="entry name" value="Acyl_Trfase/lysoPLipase"/>
</dbReference>
<feature type="binding site" description="axial binding residue" evidence="8">
    <location>
        <position position="439"/>
    </location>
    <ligand>
        <name>heme</name>
        <dbReference type="ChEBI" id="CHEBI:30413"/>
    </ligand>
    <ligandPart>
        <name>Fe</name>
        <dbReference type="ChEBI" id="CHEBI:18248"/>
    </ligandPart>
</feature>
<evidence type="ECO:0000259" key="12">
    <source>
        <dbReference type="PROSITE" id="PS52004"/>
    </source>
</evidence>
<dbReference type="GO" id="GO:0008168">
    <property type="term" value="F:methyltransferase activity"/>
    <property type="evidence" value="ECO:0007669"/>
    <property type="project" value="UniProtKB-KW"/>
</dbReference>
<dbReference type="InterPro" id="IPR017972">
    <property type="entry name" value="Cyt_P450_CS"/>
</dbReference>
<feature type="domain" description="Ketosynthase family 3 (KS3)" evidence="12">
    <location>
        <begin position="823"/>
        <end position="1209"/>
    </location>
</feature>
<name>A0A364MVA0_STELY</name>
<dbReference type="SUPFAM" id="SSF53474">
    <property type="entry name" value="alpha/beta-Hydrolases"/>
    <property type="match status" value="1"/>
</dbReference>
<evidence type="ECO:0000256" key="4">
    <source>
        <dbReference type="ARBA" id="ARBA00022679"/>
    </source>
</evidence>
<sequence length="2913" mass="320533">MVYKDPWQALVYKSFHVVTTAIAFIGQNTRYASRPGAGDCKGAKATSLRLLMSTVPSSYPVPLVLEMHGDIVRLGPNVLSFADPQAIKAIYGLHKGVKKSDNYTIQGAVSKGRPLPSLFTTTDEDFHAKYRRCVSNVFAMSSLVNYEPLWLKFFAFDVIGELTWSKRLGFVDENKDVDNITMFLARFFNYIAPISQMPILDRFLWRNPISLFAQRIGLDKRIHPVTLFALNRSYDRASQVEKVRRFGLSNEEKANPQGIDFLSKLAQASHDYPFMDDKRILSTCTSIIFAGAETTSISLSAIFYFLVRHPHVYARLMAEIDEAVANGTIEARPNRIVSWLEARKLPYLDAVVHESFRMHPPPGLILERVVPSQGMHILGSFIPGRTIVGCNAWVVHRRPEVFGLDVDVFRPERWIDASPEKLKVMKSSMLQFGSGARTCLGLAYLFDKLEPRCYCDRILTTLDQPVQPATLAIPNKTSIWPTRKKSDFHILPHHDLETIQQKPISNMGCDTTTELAGSRLLLFGPQKPGLVLHLLSELRNTIISNPKLDFLIETVKTLPSLWEDVVLPCCPELQRLTSANDHLQQLAQFFKTGSTDGLPSKLQYEFLLVPLTVISQIVEYMSLDQEGDVQGFCVGFLAAAAVTSSHSAFELERWTATAIRLALCIGAIVEIDEREGERSSDRSSTWSVRWRSDAEEDHLRRTLESFPTAYISCTTDVDRVTLTISGNDSTDFWHETVQSAVQRYGGREVSVLSIGHSSGVIPRSYKLAAAAHKSLTVNSAPFAMKGAANSSMHPELNGTTTSMFLPFQPTSEKPINPRTSASSMPIAVIGMACRFPQADSLEQFWSLINSDTNACTPVPETRFKTKDLWREPKGPFFGNFVEDADAFDHRFFNLSAREAASMDPQQRLILQVSYEAMESAGYPTGSESPRRPVGCYIGASYVEYEDNVSSEHATAFSGTGTMRAFISGKALQSTDCSVAIAGGVNIITSPTLYQNLAAASFLSPTGASKAFDADANGYCRGEGAGMLVLKPLDRAIADRDRIIGTIIGSAVNQNSSCTPITVPHSNSQTNLYLQALASSGILPSDVTYVEAHGTGTPVGDPIECASIRAAFGDANRTQEVVIGSVKDVIGHTEAASGVAGIIKTLLMMHHGSIPKQPNFNRLSPKIPGLEPDKIAIANRTRLWNVVGRRSALVNNYGASGSNAAIVLQEYTIPVHPANLPGVSFEKTREYPIFLSAKTQESLQAYAVALKSFIDRQVSVTLADIAYNLARKQNRALMYNSSWTTTSLDSLREDLDRIAVGGGKKAQLIGDKKAVVDPPVVLCFGGQTGRSIFLSRAVYEDFALLRVNLQHCEDACNILELPSLFPQIFDPTPVDDLVSLHALLFSVQYATAKAWIQSGVRVAVVVGHSFGQLTALCVAGNMSLLDGLRLVTGRARLIQKLWSADPGVMLSVKGNEDALSRLTTHAIKSRSVEVDVACHNGPRNIVFAGDAIAIDNLEEYCQNFQGLKTTKLANSHAYHSRLADPILKPYRAIAESIEYQAPWTHVETCSPTESWSKVDATKIVQHTREAVHFSEAVQRIASKYPSCVWLEAGSASPIIPMVRRALDPARGSSDLFVPTDLGKGNPWTSLSKASCGLWSAGLSANFWAFHGDQADQYRLLNLPPYQFTKNRHWMQFRPYRLQQETVLKSPQVAYSSPELLQRVRYGAKESIFAINTSHEVFELSVRGHAVVGQSLCPAALYFELAIRAVKLLHDSELGLSSRVPHIEDLLIVSPLTLKLGNTVFVALTQSPSQSERTKWNFTFFTGSDAAASIAKSTIHASGSICLLESQALSYRFRSLSRLIGTKRHNQIASHPDAERLSGNIIYKVFGRVVNYASYYKGVKSVMPESGDDDVLICSAIGEVLWSESFFSSRDTRTWKVYSNMEFEDKSTATNDIFILDAENGTVVLAFLNAKFHRVSLTSLRRVLSKLNKDQMTFAPSKAFDVTYTDTSFPNRVNNEISQEKSTNIAPHGGPALPLSTQSSSYNTDSAASDIALEHRKMLSDIFGIPTEDVKLDSDLADLGVDSLMITEISAEVQKRFGAIISVEDLQDMTDVQSLVRKIGAPSSTAEVPAPASQQTIAAAQQGAQSQRNGVASTNVLTNRHVERQEDYRGVASIGSDWYGNNGYTFDAVVQESGFGGFCSHVYPLQANLVVAYAVEALAGLGCDLGQLHTGQPLPKSAILPKHKKLLHQMYRIVEDAGLVANVSAGPNAIRTSTPVSHLSSQELHDAIIEKFPQHAAEHQLLHTMGARLADCLTGRIEPLSLMFGSVESRRLMGEVYTDAPMFRAATIFLSNFLMDVCGRFQGKREIRILELGAGTGGTTNFLVQQLQKSGLGHKVRYTFSDISGSFVAAARKRFGGLSFVDYAVINVEKDPATQYQGMYDIIISTNCIHATSSLVRSCKNIEYMLRPDGMLCLVELTQNLYWFDLVFGLVEGWWLFEDGRNHALASVARWKEDLYTSGFSWVNWSSGNSEESKILRVIVASPSPYSSRHPTTALELNGKSAVIDTQETVTFKHAGSLPLNADIYYPSKDMTVSKPRPVALMIHGGGHVMLSRKDVRPKQTQLLLDAGFIPVSIDYRLCPETTLLEGPMTDVRDALSWARKTLPHLSRKRSDIPITGDRVVVVGWSTGGTLAMSLGWTAPSAGLPPPDAILAFYCPTDYEDECWNRETKPFGDASIDSRAYDLYEGVGDAPIVAYNPPASARAAGGWMTRNDPRSRILLHMNWYGQTLPVLIHGLKHKNSVREDPTRLPKPSSAQIKAISPLAQIQKGIYRTPTFMIHPKNDDLIPWEQSQRTANELRRQGVESEVRIVSDAIHLFDMYSNYESSKEAVRAVAEGLAHALATPASYPIRAQPRLTPIQLLAYGSSSSVGGA</sequence>
<dbReference type="SUPFAM" id="SSF52151">
    <property type="entry name" value="FabD/lysophospholipase-like"/>
    <property type="match status" value="1"/>
</dbReference>
<dbReference type="GO" id="GO:0004312">
    <property type="term" value="F:fatty acid synthase activity"/>
    <property type="evidence" value="ECO:0007669"/>
    <property type="project" value="TreeGrafter"/>
</dbReference>
<dbReference type="PRINTS" id="PR00463">
    <property type="entry name" value="EP450I"/>
</dbReference>
<keyword evidence="6 8" id="KW-0408">Iron</keyword>
<dbReference type="InterPro" id="IPR001227">
    <property type="entry name" value="Ac_transferase_dom_sf"/>
</dbReference>
<dbReference type="SUPFAM" id="SSF47336">
    <property type="entry name" value="ACP-like"/>
    <property type="match status" value="1"/>
</dbReference>
<dbReference type="Pfam" id="PF07859">
    <property type="entry name" value="Abhydrolase_3"/>
    <property type="match status" value="1"/>
</dbReference>
<comment type="cofactor">
    <cofactor evidence="8">
        <name>heme</name>
        <dbReference type="ChEBI" id="CHEBI:30413"/>
    </cofactor>
</comment>
<dbReference type="GO" id="GO:0016787">
    <property type="term" value="F:hydrolase activity"/>
    <property type="evidence" value="ECO:0007669"/>
    <property type="project" value="InterPro"/>
</dbReference>
<keyword evidence="2" id="KW-0597">Phosphoprotein</keyword>
<reference evidence="15" key="1">
    <citation type="submission" date="2018-05" db="EMBL/GenBank/DDBJ databases">
        <title>Draft genome sequence of Stemphylium lycopersici strain CIDEFI 213.</title>
        <authorList>
            <person name="Medina R."/>
            <person name="Franco M.E.E."/>
            <person name="Lucentini C.G."/>
            <person name="Saparrat M.C.N."/>
            <person name="Balatti P.A."/>
        </authorList>
    </citation>
    <scope>NUCLEOTIDE SEQUENCE [LARGE SCALE GENOMIC DNA]</scope>
    <source>
        <strain evidence="15">CIDEFI 213</strain>
    </source>
</reference>
<dbReference type="InterPro" id="IPR014043">
    <property type="entry name" value="Acyl_transferase_dom"/>
</dbReference>
<keyword evidence="5 8" id="KW-0479">Metal-binding</keyword>
<dbReference type="InterPro" id="IPR041068">
    <property type="entry name" value="HTH_51"/>
</dbReference>
<feature type="region of interest" description="N-terminal hotdog fold" evidence="9">
    <location>
        <begin position="1696"/>
        <end position="1830"/>
    </location>
</feature>
<dbReference type="InterPro" id="IPR002401">
    <property type="entry name" value="Cyt_P450_E_grp-I"/>
</dbReference>
<dbReference type="InterPro" id="IPR049900">
    <property type="entry name" value="PKS_mFAS_DH"/>
</dbReference>
<dbReference type="Gene3D" id="3.30.70.3290">
    <property type="match status" value="1"/>
</dbReference>
<dbReference type="Proteomes" id="UP000249619">
    <property type="component" value="Unassembled WGS sequence"/>
</dbReference>
<dbReference type="InterPro" id="IPR014031">
    <property type="entry name" value="Ketoacyl_synth_C"/>
</dbReference>
<dbReference type="CDD" id="cd00833">
    <property type="entry name" value="PKS"/>
    <property type="match status" value="1"/>
</dbReference>
<dbReference type="Gene3D" id="3.40.47.10">
    <property type="match status" value="2"/>
</dbReference>
<dbReference type="InterPro" id="IPR006162">
    <property type="entry name" value="Ppantetheine_attach_site"/>
</dbReference>
<keyword evidence="15" id="KW-1185">Reference proteome</keyword>
<dbReference type="InterPro" id="IPR016039">
    <property type="entry name" value="Thiolase-like"/>
</dbReference>
<dbReference type="Gene3D" id="1.10.1200.10">
    <property type="entry name" value="ACP-like"/>
    <property type="match status" value="1"/>
</dbReference>
<dbReference type="Pfam" id="PF21089">
    <property type="entry name" value="PKS_DH_N"/>
    <property type="match status" value="1"/>
</dbReference>
<keyword evidence="4" id="KW-0808">Transferase</keyword>
<keyword evidence="1" id="KW-0596">Phosphopantetheine</keyword>
<dbReference type="Pfam" id="PF02801">
    <property type="entry name" value="Ketoacyl-synt_C"/>
    <property type="match status" value="1"/>
</dbReference>
<dbReference type="PANTHER" id="PTHR43775">
    <property type="entry name" value="FATTY ACID SYNTHASE"/>
    <property type="match status" value="1"/>
</dbReference>
<dbReference type="SUPFAM" id="SSF55048">
    <property type="entry name" value="Probable ACP-binding domain of malonyl-CoA ACP transacylase"/>
    <property type="match status" value="1"/>
</dbReference>
<dbReference type="Pfam" id="PF16073">
    <property type="entry name" value="SAT"/>
    <property type="match status" value="1"/>
</dbReference>
<dbReference type="InterPro" id="IPR036396">
    <property type="entry name" value="Cyt_P450_sf"/>
</dbReference>
<dbReference type="Gene3D" id="3.40.366.10">
    <property type="entry name" value="Malonyl-Coenzyme A Acyl Carrier Protein, domain 2"/>
    <property type="match status" value="2"/>
</dbReference>
<dbReference type="Gene3D" id="1.10.630.10">
    <property type="entry name" value="Cytochrome P450"/>
    <property type="match status" value="1"/>
</dbReference>
<dbReference type="PANTHER" id="PTHR43775:SF21">
    <property type="entry name" value="NON-REDUCING POLYKETIDE SYNTHASE AUSA-RELATED"/>
    <property type="match status" value="1"/>
</dbReference>
<feature type="region of interest" description="Disordered" evidence="10">
    <location>
        <begin position="2003"/>
        <end position="2023"/>
    </location>
</feature>
<dbReference type="GO" id="GO:0005506">
    <property type="term" value="F:iron ion binding"/>
    <property type="evidence" value="ECO:0007669"/>
    <property type="project" value="InterPro"/>
</dbReference>
<feature type="active site" description="Proton acceptor; for dehydratase activity" evidence="9">
    <location>
        <position position="1727"/>
    </location>
</feature>
<dbReference type="InterPro" id="IPR013094">
    <property type="entry name" value="AB_hydrolase_3"/>
</dbReference>
<dbReference type="InterPro" id="IPR001128">
    <property type="entry name" value="Cyt_P450"/>
</dbReference>
<dbReference type="Gene3D" id="3.40.50.1820">
    <property type="entry name" value="alpha/beta hydrolase"/>
    <property type="match status" value="1"/>
</dbReference>
<dbReference type="GO" id="GO:0004497">
    <property type="term" value="F:monooxygenase activity"/>
    <property type="evidence" value="ECO:0007669"/>
    <property type="project" value="InterPro"/>
</dbReference>
<dbReference type="GO" id="GO:0006633">
    <property type="term" value="P:fatty acid biosynthetic process"/>
    <property type="evidence" value="ECO:0007669"/>
    <property type="project" value="TreeGrafter"/>
</dbReference>
<dbReference type="InterPro" id="IPR013217">
    <property type="entry name" value="Methyltransf_12"/>
</dbReference>
<organism evidence="14 15">
    <name type="scientific">Stemphylium lycopersici</name>
    <name type="common">Tomato gray leaf spot disease fungus</name>
    <name type="synonym">Thyrospora lycopersici</name>
    <dbReference type="NCBI Taxonomy" id="183478"/>
    <lineage>
        <taxon>Eukaryota</taxon>
        <taxon>Fungi</taxon>
        <taxon>Dikarya</taxon>
        <taxon>Ascomycota</taxon>
        <taxon>Pezizomycotina</taxon>
        <taxon>Dothideomycetes</taxon>
        <taxon>Pleosporomycetidae</taxon>
        <taxon>Pleosporales</taxon>
        <taxon>Pleosporineae</taxon>
        <taxon>Pleosporaceae</taxon>
        <taxon>Stemphylium</taxon>
    </lineage>
</organism>
<dbReference type="GO" id="GO:0032259">
    <property type="term" value="P:methylation"/>
    <property type="evidence" value="ECO:0007669"/>
    <property type="project" value="UniProtKB-KW"/>
</dbReference>
<dbReference type="GO" id="GO:0016705">
    <property type="term" value="F:oxidoreductase activity, acting on paired donors, with incorporation or reduction of molecular oxygen"/>
    <property type="evidence" value="ECO:0007669"/>
    <property type="project" value="InterPro"/>
</dbReference>
<dbReference type="GO" id="GO:0044550">
    <property type="term" value="P:secondary metabolite biosynthetic process"/>
    <property type="evidence" value="ECO:0007669"/>
    <property type="project" value="TreeGrafter"/>
</dbReference>
<dbReference type="SUPFAM" id="SSF48264">
    <property type="entry name" value="Cytochrome P450"/>
    <property type="match status" value="1"/>
</dbReference>
<dbReference type="EMBL" id="QGDH01000151">
    <property type="protein sequence ID" value="RAR04617.1"/>
    <property type="molecule type" value="Genomic_DNA"/>
</dbReference>
<dbReference type="PROSITE" id="PS00086">
    <property type="entry name" value="CYTOCHROME_P450"/>
    <property type="match status" value="1"/>
</dbReference>
<dbReference type="CDD" id="cd02440">
    <property type="entry name" value="AdoMet_MTases"/>
    <property type="match status" value="1"/>
</dbReference>
<dbReference type="PROSITE" id="PS52019">
    <property type="entry name" value="PKS_MFAS_DH"/>
    <property type="match status" value="1"/>
</dbReference>
<evidence type="ECO:0000256" key="2">
    <source>
        <dbReference type="ARBA" id="ARBA00022553"/>
    </source>
</evidence>
<comment type="caution">
    <text evidence="14">The sequence shown here is derived from an EMBL/GenBank/DDBJ whole genome shotgun (WGS) entry which is preliminary data.</text>
</comment>
<keyword evidence="7" id="KW-0511">Multifunctional enzyme</keyword>
<dbReference type="GO" id="GO:0020037">
    <property type="term" value="F:heme binding"/>
    <property type="evidence" value="ECO:0007669"/>
    <property type="project" value="InterPro"/>
</dbReference>
<dbReference type="SUPFAM" id="SSF53901">
    <property type="entry name" value="Thiolase-like"/>
    <property type="match status" value="1"/>
</dbReference>
<dbReference type="Pfam" id="PF00067">
    <property type="entry name" value="p450"/>
    <property type="match status" value="1"/>
</dbReference>
<dbReference type="InterPro" id="IPR029058">
    <property type="entry name" value="AB_hydrolase_fold"/>
</dbReference>
<evidence type="ECO:0000256" key="9">
    <source>
        <dbReference type="PROSITE-ProRule" id="PRU01363"/>
    </source>
</evidence>
<evidence type="ECO:0000259" key="11">
    <source>
        <dbReference type="PROSITE" id="PS50075"/>
    </source>
</evidence>
<dbReference type="PROSITE" id="PS52004">
    <property type="entry name" value="KS3_2"/>
    <property type="match status" value="1"/>
</dbReference>
<dbReference type="InterPro" id="IPR049552">
    <property type="entry name" value="PKS_DH_N"/>
</dbReference>
<dbReference type="InterPro" id="IPR050091">
    <property type="entry name" value="PKS_NRPS_Biosynth_Enz"/>
</dbReference>
<dbReference type="InterPro" id="IPR020841">
    <property type="entry name" value="PKS_Beta-ketoAc_synthase_dom"/>
</dbReference>
<feature type="region of interest" description="C-terminal hotdog fold" evidence="9">
    <location>
        <begin position="1855"/>
        <end position="2016"/>
    </location>
</feature>
<evidence type="ECO:0000256" key="7">
    <source>
        <dbReference type="ARBA" id="ARBA00023268"/>
    </source>
</evidence>
<dbReference type="InterPro" id="IPR042104">
    <property type="entry name" value="PKS_dehydratase_sf"/>
</dbReference>
<evidence type="ECO:0000259" key="13">
    <source>
        <dbReference type="PROSITE" id="PS52019"/>
    </source>
</evidence>
<evidence type="ECO:0000256" key="1">
    <source>
        <dbReference type="ARBA" id="ARBA00022450"/>
    </source>
</evidence>
<dbReference type="Pfam" id="PF00109">
    <property type="entry name" value="ketoacyl-synt"/>
    <property type="match status" value="2"/>
</dbReference>
<dbReference type="Pfam" id="PF00550">
    <property type="entry name" value="PP-binding"/>
    <property type="match status" value="1"/>
</dbReference>
<dbReference type="PROSITE" id="PS50075">
    <property type="entry name" value="CARRIER"/>
    <property type="match status" value="1"/>
</dbReference>
<protein>
    <submittedName>
        <fullName evidence="14">Polyketide synthase</fullName>
    </submittedName>
</protein>
<dbReference type="SMART" id="SM00827">
    <property type="entry name" value="PKS_AT"/>
    <property type="match status" value="1"/>
</dbReference>
<proteinExistence type="predicted"/>
<feature type="domain" description="PKS/mFAS DH" evidence="13">
    <location>
        <begin position="1696"/>
        <end position="2016"/>
    </location>
</feature>
<accession>A0A364MVA0</accession>
<dbReference type="InterPro" id="IPR009081">
    <property type="entry name" value="PP-bd_ACP"/>
</dbReference>
<evidence type="ECO:0000256" key="10">
    <source>
        <dbReference type="SAM" id="MobiDB-lite"/>
    </source>
</evidence>
<dbReference type="STRING" id="183478.A0A364MVA0"/>
<dbReference type="Pfam" id="PF08242">
    <property type="entry name" value="Methyltransf_12"/>
    <property type="match status" value="1"/>
</dbReference>
<dbReference type="Pfam" id="PF00698">
    <property type="entry name" value="Acyl_transf_1"/>
    <property type="match status" value="1"/>
</dbReference>